<organism evidence="2 3">
    <name type="scientific">Anisodus acutangulus</name>
    <dbReference type="NCBI Taxonomy" id="402998"/>
    <lineage>
        <taxon>Eukaryota</taxon>
        <taxon>Viridiplantae</taxon>
        <taxon>Streptophyta</taxon>
        <taxon>Embryophyta</taxon>
        <taxon>Tracheophyta</taxon>
        <taxon>Spermatophyta</taxon>
        <taxon>Magnoliopsida</taxon>
        <taxon>eudicotyledons</taxon>
        <taxon>Gunneridae</taxon>
        <taxon>Pentapetalae</taxon>
        <taxon>asterids</taxon>
        <taxon>lamiids</taxon>
        <taxon>Solanales</taxon>
        <taxon>Solanaceae</taxon>
        <taxon>Solanoideae</taxon>
        <taxon>Hyoscyameae</taxon>
        <taxon>Anisodus</taxon>
    </lineage>
</organism>
<dbReference type="EMBL" id="JAJAGQ010000013">
    <property type="protein sequence ID" value="KAJ8546053.1"/>
    <property type="molecule type" value="Genomic_DNA"/>
</dbReference>
<evidence type="ECO:0000313" key="3">
    <source>
        <dbReference type="Proteomes" id="UP001152561"/>
    </source>
</evidence>
<comment type="caution">
    <text evidence="2">The sequence shown here is derived from an EMBL/GenBank/DDBJ whole genome shotgun (WGS) entry which is preliminary data.</text>
</comment>
<gene>
    <name evidence="2" type="ORF">K7X08_018636</name>
</gene>
<evidence type="ECO:0000313" key="2">
    <source>
        <dbReference type="EMBL" id="KAJ8546053.1"/>
    </source>
</evidence>
<reference evidence="3" key="1">
    <citation type="journal article" date="2023" name="Proc. Natl. Acad. Sci. U.S.A.">
        <title>Genomic and structural basis for evolution of tropane alkaloid biosynthesis.</title>
        <authorList>
            <person name="Wanga Y.-J."/>
            <person name="Taina T."/>
            <person name="Yua J.-Y."/>
            <person name="Lia J."/>
            <person name="Xua B."/>
            <person name="Chenc J."/>
            <person name="D'Auriad J.C."/>
            <person name="Huanga J.-P."/>
            <person name="Huanga S.-X."/>
        </authorList>
    </citation>
    <scope>NUCLEOTIDE SEQUENCE [LARGE SCALE GENOMIC DNA]</scope>
    <source>
        <strain evidence="3">cv. KIB-2019</strain>
    </source>
</reference>
<dbReference type="AlphaFoldDB" id="A0A9Q1LW26"/>
<keyword evidence="3" id="KW-1185">Reference proteome</keyword>
<sequence length="96" mass="11251">MPHWNGLRKGCYLLNRCRSSESQRRLSRELAHPPDMTRFLEMSSALDVAVQQHRHRLRREPHQREQLHVRSRRLMRSTVRNEGPSPPATQASIASC</sequence>
<protein>
    <submittedName>
        <fullName evidence="2">Uncharacterized protein</fullName>
    </submittedName>
</protein>
<accession>A0A9Q1LW26</accession>
<proteinExistence type="predicted"/>
<name>A0A9Q1LW26_9SOLA</name>
<dbReference type="Proteomes" id="UP001152561">
    <property type="component" value="Unassembled WGS sequence"/>
</dbReference>
<feature type="region of interest" description="Disordered" evidence="1">
    <location>
        <begin position="76"/>
        <end position="96"/>
    </location>
</feature>
<evidence type="ECO:0000256" key="1">
    <source>
        <dbReference type="SAM" id="MobiDB-lite"/>
    </source>
</evidence>